<sequence length="106" mass="11770">MARIRHQTTYRDAGEVDWSPMAPWETEQIFLDECPKDQPHMTRSLIVVQHTFGDCKLFAGDFTGGPLALNNEIAAGFAVSAMSGRKSVDKYFAWARITHALIDGVG</sequence>
<proteinExistence type="predicted"/>
<gene>
    <name evidence="1" type="ORF">N7539_005396</name>
</gene>
<reference evidence="1" key="1">
    <citation type="submission" date="2022-12" db="EMBL/GenBank/DDBJ databases">
        <authorList>
            <person name="Petersen C."/>
        </authorList>
    </citation>
    <scope>NUCLEOTIDE SEQUENCE</scope>
    <source>
        <strain evidence="1">IBT 30728</strain>
    </source>
</reference>
<dbReference type="GeneID" id="81625247"/>
<evidence type="ECO:0000313" key="1">
    <source>
        <dbReference type="EMBL" id="KAJ5485408.1"/>
    </source>
</evidence>
<evidence type="ECO:0000313" key="2">
    <source>
        <dbReference type="Proteomes" id="UP001148312"/>
    </source>
</evidence>
<keyword evidence="2" id="KW-1185">Reference proteome</keyword>
<dbReference type="RefSeq" id="XP_056790192.1">
    <property type="nucleotide sequence ID" value="XM_056934998.1"/>
</dbReference>
<name>A0A9W9X6U7_9EURO</name>
<organism evidence="1 2">
    <name type="scientific">Penicillium diatomitis</name>
    <dbReference type="NCBI Taxonomy" id="2819901"/>
    <lineage>
        <taxon>Eukaryota</taxon>
        <taxon>Fungi</taxon>
        <taxon>Dikarya</taxon>
        <taxon>Ascomycota</taxon>
        <taxon>Pezizomycotina</taxon>
        <taxon>Eurotiomycetes</taxon>
        <taxon>Eurotiomycetidae</taxon>
        <taxon>Eurotiales</taxon>
        <taxon>Aspergillaceae</taxon>
        <taxon>Penicillium</taxon>
    </lineage>
</organism>
<accession>A0A9W9X6U7</accession>
<reference evidence="1" key="2">
    <citation type="journal article" date="2023" name="IMA Fungus">
        <title>Comparative genomic study of the Penicillium genus elucidates a diverse pangenome and 15 lateral gene transfer events.</title>
        <authorList>
            <person name="Petersen C."/>
            <person name="Sorensen T."/>
            <person name="Nielsen M.R."/>
            <person name="Sondergaard T.E."/>
            <person name="Sorensen J.L."/>
            <person name="Fitzpatrick D.A."/>
            <person name="Frisvad J.C."/>
            <person name="Nielsen K.L."/>
        </authorList>
    </citation>
    <scope>NUCLEOTIDE SEQUENCE</scope>
    <source>
        <strain evidence="1">IBT 30728</strain>
    </source>
</reference>
<dbReference type="AlphaFoldDB" id="A0A9W9X6U7"/>
<dbReference type="EMBL" id="JAPWDQ010000005">
    <property type="protein sequence ID" value="KAJ5485408.1"/>
    <property type="molecule type" value="Genomic_DNA"/>
</dbReference>
<protein>
    <submittedName>
        <fullName evidence="1">Uncharacterized protein</fullName>
    </submittedName>
</protein>
<dbReference type="Proteomes" id="UP001148312">
    <property type="component" value="Unassembled WGS sequence"/>
</dbReference>
<comment type="caution">
    <text evidence="1">The sequence shown here is derived from an EMBL/GenBank/DDBJ whole genome shotgun (WGS) entry which is preliminary data.</text>
</comment>